<protein>
    <submittedName>
        <fullName evidence="2">Uncharacterized LOC115560387</fullName>
    </submittedName>
</protein>
<keyword evidence="3" id="KW-1185">Reference proteome</keyword>
<dbReference type="Ensembl" id="ENSGMOT00000045385.1">
    <property type="protein sequence ID" value="ENSGMOP00000046621.1"/>
    <property type="gene ID" value="ENSGMOG00000035736.1"/>
</dbReference>
<feature type="region of interest" description="Disordered" evidence="1">
    <location>
        <begin position="91"/>
        <end position="113"/>
    </location>
</feature>
<evidence type="ECO:0000313" key="3">
    <source>
        <dbReference type="Proteomes" id="UP000694546"/>
    </source>
</evidence>
<dbReference type="KEGG" id="gmh:115560389"/>
<organism evidence="2 3">
    <name type="scientific">Gadus morhua</name>
    <name type="common">Atlantic cod</name>
    <dbReference type="NCBI Taxonomy" id="8049"/>
    <lineage>
        <taxon>Eukaryota</taxon>
        <taxon>Metazoa</taxon>
        <taxon>Chordata</taxon>
        <taxon>Craniata</taxon>
        <taxon>Vertebrata</taxon>
        <taxon>Euteleostomi</taxon>
        <taxon>Actinopterygii</taxon>
        <taxon>Neopterygii</taxon>
        <taxon>Teleostei</taxon>
        <taxon>Neoteleostei</taxon>
        <taxon>Acanthomorphata</taxon>
        <taxon>Zeiogadaria</taxon>
        <taxon>Gadariae</taxon>
        <taxon>Gadiformes</taxon>
        <taxon>Gadoidei</taxon>
        <taxon>Gadidae</taxon>
        <taxon>Gadus</taxon>
    </lineage>
</organism>
<evidence type="ECO:0000256" key="1">
    <source>
        <dbReference type="SAM" id="MobiDB-lite"/>
    </source>
</evidence>
<dbReference type="PANTHER" id="PTHR31025">
    <property type="entry name" value="SI:CH211-196P9.1-RELATED"/>
    <property type="match status" value="1"/>
</dbReference>
<proteinExistence type="predicted"/>
<dbReference type="GeneTree" id="ENSGT00950000182912"/>
<dbReference type="PANTHER" id="PTHR31025:SF19">
    <property type="entry name" value="SI:CH73-42K18.1-RELATED"/>
    <property type="match status" value="1"/>
</dbReference>
<name>A0A8C5BGG9_GADMO</name>
<dbReference type="OrthoDB" id="6512834at2759"/>
<sequence length="368" mass="41789">MVIPKGMKTDILDTLADSMSKISPYPERQHYENVAKALVEKHPSLKEPGSGKGWYGWFHSLKFKLGNYRQKLSAAGCPEVRVNKRIGEDAKGSRVKKSKKGEVHYCPDPPEGLSAEDMEGKRRMIEVEMLKKDLDHQRIEELMSATFSKRRKEIVGDQPLIGDVMTRWPAMFCERQVRAEFKRIVSTDLLESFLNGLDDLVPRLLEVYEAVTKSGKKPALKAILDCVKKDNTNERRRTAALLGLPHYLSEDPSDIIRMCDAHGENLAAAMKGMQLGLLIGYEGDNQDAFPEVFDVAVVVEENIVLHNFKDVPSSFTMLLGIIYCVNLEYPRAMKYSFEFLQKVVMKIKPDEASARVHGVRNKLLRYKL</sequence>
<dbReference type="AlphaFoldDB" id="A0A8C5BGG9"/>
<gene>
    <name evidence="2" type="primary">LOC115560389</name>
</gene>
<dbReference type="RefSeq" id="XP_030235654.1">
    <property type="nucleotide sequence ID" value="XM_030379794.1"/>
</dbReference>
<dbReference type="GeneID" id="115560389"/>
<dbReference type="Proteomes" id="UP000694546">
    <property type="component" value="Chromosome 15"/>
</dbReference>
<accession>A0A8C5BGG9</accession>
<dbReference type="OMA" id="KIMETAM"/>
<evidence type="ECO:0000313" key="2">
    <source>
        <dbReference type="Ensembl" id="ENSGMOP00000046621.1"/>
    </source>
</evidence>
<reference evidence="2" key="1">
    <citation type="submission" date="2025-08" db="UniProtKB">
        <authorList>
            <consortium name="Ensembl"/>
        </authorList>
    </citation>
    <scope>IDENTIFICATION</scope>
</reference>
<reference evidence="2" key="2">
    <citation type="submission" date="2025-09" db="UniProtKB">
        <authorList>
            <consortium name="Ensembl"/>
        </authorList>
    </citation>
    <scope>IDENTIFICATION</scope>
</reference>